<dbReference type="Proteomes" id="UP000838763">
    <property type="component" value="Unassembled WGS sequence"/>
</dbReference>
<reference evidence="2" key="1">
    <citation type="submission" date="2022-11" db="EMBL/GenBank/DDBJ databases">
        <authorList>
            <person name="Scott C."/>
            <person name="Bruce N."/>
        </authorList>
    </citation>
    <scope>NUCLEOTIDE SEQUENCE</scope>
</reference>
<evidence type="ECO:0000313" key="3">
    <source>
        <dbReference type="Proteomes" id="UP000838763"/>
    </source>
</evidence>
<name>A0A9P1GYK8_9PEZI</name>
<evidence type="ECO:0000256" key="1">
    <source>
        <dbReference type="SAM" id="MobiDB-lite"/>
    </source>
</evidence>
<protein>
    <submittedName>
        <fullName evidence="2">Uncharacterized protein</fullName>
    </submittedName>
</protein>
<dbReference type="AlphaFoldDB" id="A0A9P1GYK8"/>
<feature type="region of interest" description="Disordered" evidence="1">
    <location>
        <begin position="138"/>
        <end position="173"/>
    </location>
</feature>
<proteinExistence type="predicted"/>
<keyword evidence="3" id="KW-1185">Reference proteome</keyword>
<gene>
    <name evidence="2" type="ORF">PPNO1_LOCUS2049</name>
</gene>
<evidence type="ECO:0000313" key="2">
    <source>
        <dbReference type="EMBL" id="CAI4212283.1"/>
    </source>
</evidence>
<sequence length="173" mass="19065">MGSLSPTPGRQEGYRDQQATLRRSWAWSCGGLPQRMGEELQRGTVELIDAAFAPGQYQALDVVVQQHNLNRVDVTSSMGQFRGLHQPVSSQRVPKGKGDDGNVYERHRATRDERHNPVNDRLPTGVERFLSAFNQKFSQLFSSPGPGHENVQASSGPHQPEGGAYDGSQLTPK</sequence>
<feature type="region of interest" description="Disordered" evidence="1">
    <location>
        <begin position="80"/>
        <end position="102"/>
    </location>
</feature>
<dbReference type="EMBL" id="CALLCH030000004">
    <property type="protein sequence ID" value="CAI4212283.1"/>
    <property type="molecule type" value="Genomic_DNA"/>
</dbReference>
<organism evidence="2 3">
    <name type="scientific">Parascedosporium putredinis</name>
    <dbReference type="NCBI Taxonomy" id="1442378"/>
    <lineage>
        <taxon>Eukaryota</taxon>
        <taxon>Fungi</taxon>
        <taxon>Dikarya</taxon>
        <taxon>Ascomycota</taxon>
        <taxon>Pezizomycotina</taxon>
        <taxon>Sordariomycetes</taxon>
        <taxon>Hypocreomycetidae</taxon>
        <taxon>Microascales</taxon>
        <taxon>Microascaceae</taxon>
        <taxon>Parascedosporium</taxon>
    </lineage>
</organism>
<accession>A0A9P1GYK8</accession>
<comment type="caution">
    <text evidence="2">The sequence shown here is derived from an EMBL/GenBank/DDBJ whole genome shotgun (WGS) entry which is preliminary data.</text>
</comment>